<dbReference type="EMBL" id="SPHZ02000011">
    <property type="protein sequence ID" value="KAF0892869.1"/>
    <property type="molecule type" value="Genomic_DNA"/>
</dbReference>
<dbReference type="AlphaFoldDB" id="A0A6G1BXX8"/>
<protein>
    <submittedName>
        <fullName evidence="1">Uncharacterized protein</fullName>
    </submittedName>
</protein>
<evidence type="ECO:0000313" key="2">
    <source>
        <dbReference type="Proteomes" id="UP000479710"/>
    </source>
</evidence>
<gene>
    <name evidence="1" type="ORF">E2562_018652</name>
</gene>
<reference evidence="1 2" key="1">
    <citation type="submission" date="2019-11" db="EMBL/GenBank/DDBJ databases">
        <title>Whole genome sequence of Oryza granulata.</title>
        <authorList>
            <person name="Li W."/>
        </authorList>
    </citation>
    <scope>NUCLEOTIDE SEQUENCE [LARGE SCALE GENOMIC DNA]</scope>
    <source>
        <strain evidence="2">cv. Menghai</strain>
        <tissue evidence="1">Leaf</tissue>
    </source>
</reference>
<proteinExistence type="predicted"/>
<name>A0A6G1BXX8_9ORYZ</name>
<evidence type="ECO:0000313" key="1">
    <source>
        <dbReference type="EMBL" id="KAF0892869.1"/>
    </source>
</evidence>
<accession>A0A6G1BXX8</accession>
<sequence>MEEASAAGAPGVVLTDSEKLRDRIMKQVTGAPRDVVGLLIYVGEVQYPQPYARNIPNRDIALILKESSEEMCL</sequence>
<comment type="caution">
    <text evidence="1">The sequence shown here is derived from an EMBL/GenBank/DDBJ whole genome shotgun (WGS) entry which is preliminary data.</text>
</comment>
<organism evidence="1 2">
    <name type="scientific">Oryza meyeriana var. granulata</name>
    <dbReference type="NCBI Taxonomy" id="110450"/>
    <lineage>
        <taxon>Eukaryota</taxon>
        <taxon>Viridiplantae</taxon>
        <taxon>Streptophyta</taxon>
        <taxon>Embryophyta</taxon>
        <taxon>Tracheophyta</taxon>
        <taxon>Spermatophyta</taxon>
        <taxon>Magnoliopsida</taxon>
        <taxon>Liliopsida</taxon>
        <taxon>Poales</taxon>
        <taxon>Poaceae</taxon>
        <taxon>BOP clade</taxon>
        <taxon>Oryzoideae</taxon>
        <taxon>Oryzeae</taxon>
        <taxon>Oryzinae</taxon>
        <taxon>Oryza</taxon>
        <taxon>Oryza meyeriana</taxon>
    </lineage>
</organism>
<keyword evidence="2" id="KW-1185">Reference proteome</keyword>
<dbReference type="Proteomes" id="UP000479710">
    <property type="component" value="Unassembled WGS sequence"/>
</dbReference>